<dbReference type="EMBL" id="JAGINX010000001">
    <property type="protein sequence ID" value="MBP2318982.1"/>
    <property type="molecule type" value="Genomic_DNA"/>
</dbReference>
<comment type="caution">
    <text evidence="1">The sequence shown here is derived from an EMBL/GenBank/DDBJ whole genome shotgun (WGS) entry which is preliminary data.</text>
</comment>
<sequence length="309" mass="34766">MRPATPLPTALDGLPLTAALLRRHGVPTRRLRRGDMTPLGSGVFLPQLAADALDPHGRLRMRALGVTADHPGSWVSHTTVAQLLRLPLPRRAEQDLHITTPRDAAPVRRQGVRPHRATAHAGELRTVGRLPVSSAERMFLECAAVLRHDELIALGDALVRQPRFQYEKRGRPYSSLEVLAAYLRAHRYDPSHRRAADALGHIRVGADSAQETRMRLALVRAGLPEPQLQVSADPQDPRSPEADAGYSAQKVALQYDGQVHFDAERAKQDRRVDRYFLSRGWTVLRYYDDDAREGFRRTVREVRRTLDLR</sequence>
<evidence type="ECO:0000313" key="2">
    <source>
        <dbReference type="Proteomes" id="UP001519331"/>
    </source>
</evidence>
<proteinExistence type="predicted"/>
<organism evidence="1 2">
    <name type="scientific">Nesterenkonia lacusekhoensis</name>
    <dbReference type="NCBI Taxonomy" id="150832"/>
    <lineage>
        <taxon>Bacteria</taxon>
        <taxon>Bacillati</taxon>
        <taxon>Actinomycetota</taxon>
        <taxon>Actinomycetes</taxon>
        <taxon>Micrococcales</taxon>
        <taxon>Micrococcaceae</taxon>
        <taxon>Nesterenkonia</taxon>
    </lineage>
</organism>
<keyword evidence="2" id="KW-1185">Reference proteome</keyword>
<dbReference type="RefSeq" id="WP_210049506.1">
    <property type="nucleotide sequence ID" value="NZ_JAGINX010000001.1"/>
</dbReference>
<evidence type="ECO:0000313" key="1">
    <source>
        <dbReference type="EMBL" id="MBP2318982.1"/>
    </source>
</evidence>
<gene>
    <name evidence="1" type="ORF">JOF45_002001</name>
</gene>
<dbReference type="Gene3D" id="3.40.960.10">
    <property type="entry name" value="VSR Endonuclease"/>
    <property type="match status" value="1"/>
</dbReference>
<reference evidence="1 2" key="1">
    <citation type="submission" date="2021-03" db="EMBL/GenBank/DDBJ databases">
        <title>Sequencing the genomes of 1000 actinobacteria strains.</title>
        <authorList>
            <person name="Klenk H.-P."/>
        </authorList>
    </citation>
    <scope>NUCLEOTIDE SEQUENCE [LARGE SCALE GENOMIC DNA]</scope>
    <source>
        <strain evidence="1 2">DSM 12544</strain>
    </source>
</reference>
<protein>
    <recommendedName>
        <fullName evidence="3">DUF559 domain-containing protein</fullName>
    </recommendedName>
</protein>
<evidence type="ECO:0008006" key="3">
    <source>
        <dbReference type="Google" id="ProtNLM"/>
    </source>
</evidence>
<dbReference type="Proteomes" id="UP001519331">
    <property type="component" value="Unassembled WGS sequence"/>
</dbReference>
<accession>A0ABS4T3E5</accession>
<name>A0ABS4T3E5_9MICC</name>